<dbReference type="Gene3D" id="1.10.357.10">
    <property type="entry name" value="Tetracycline Repressor, domain 2"/>
    <property type="match status" value="1"/>
</dbReference>
<dbReference type="SUPFAM" id="SSF46689">
    <property type="entry name" value="Homeodomain-like"/>
    <property type="match status" value="1"/>
</dbReference>
<evidence type="ECO:0000256" key="2">
    <source>
        <dbReference type="PROSITE-ProRule" id="PRU00335"/>
    </source>
</evidence>
<feature type="domain" description="HTH tetR-type" evidence="3">
    <location>
        <begin position="4"/>
        <end position="64"/>
    </location>
</feature>
<organism evidence="4 5">
    <name type="scientific">Sediminibacterium ginsengisoli</name>
    <dbReference type="NCBI Taxonomy" id="413434"/>
    <lineage>
        <taxon>Bacteria</taxon>
        <taxon>Pseudomonadati</taxon>
        <taxon>Bacteroidota</taxon>
        <taxon>Chitinophagia</taxon>
        <taxon>Chitinophagales</taxon>
        <taxon>Chitinophagaceae</taxon>
        <taxon>Sediminibacterium</taxon>
    </lineage>
</organism>
<dbReference type="PANTHER" id="PTHR43479">
    <property type="entry name" value="ACREF/ENVCD OPERON REPRESSOR-RELATED"/>
    <property type="match status" value="1"/>
</dbReference>
<dbReference type="InterPro" id="IPR036271">
    <property type="entry name" value="Tet_transcr_reg_TetR-rel_C_sf"/>
</dbReference>
<evidence type="ECO:0000313" key="4">
    <source>
        <dbReference type="EMBL" id="SJZ48391.1"/>
    </source>
</evidence>
<dbReference type="PRINTS" id="PR00455">
    <property type="entry name" value="HTHTETR"/>
</dbReference>
<dbReference type="OrthoDB" id="9789566at2"/>
<dbReference type="PROSITE" id="PS01081">
    <property type="entry name" value="HTH_TETR_1"/>
    <property type="match status" value="1"/>
</dbReference>
<evidence type="ECO:0000313" key="5">
    <source>
        <dbReference type="Proteomes" id="UP000190888"/>
    </source>
</evidence>
<dbReference type="PANTHER" id="PTHR43479:SF11">
    <property type="entry name" value="ACREF_ENVCD OPERON REPRESSOR-RELATED"/>
    <property type="match status" value="1"/>
</dbReference>
<keyword evidence="1 2" id="KW-0238">DNA-binding</keyword>
<feature type="DNA-binding region" description="H-T-H motif" evidence="2">
    <location>
        <begin position="27"/>
        <end position="46"/>
    </location>
</feature>
<name>A0A1T4L1C7_9BACT</name>
<keyword evidence="5" id="KW-1185">Reference proteome</keyword>
<dbReference type="InterPro" id="IPR001647">
    <property type="entry name" value="HTH_TetR"/>
</dbReference>
<dbReference type="RefSeq" id="WP_078830206.1">
    <property type="nucleotide sequence ID" value="NZ_FUWH01000002.1"/>
</dbReference>
<dbReference type="GO" id="GO:0003677">
    <property type="term" value="F:DNA binding"/>
    <property type="evidence" value="ECO:0007669"/>
    <property type="project" value="UniProtKB-UniRule"/>
</dbReference>
<dbReference type="AlphaFoldDB" id="A0A1T4L1C7"/>
<proteinExistence type="predicted"/>
<dbReference type="InterPro" id="IPR009057">
    <property type="entry name" value="Homeodomain-like_sf"/>
</dbReference>
<evidence type="ECO:0000256" key="1">
    <source>
        <dbReference type="ARBA" id="ARBA00023125"/>
    </source>
</evidence>
<evidence type="ECO:0000259" key="3">
    <source>
        <dbReference type="PROSITE" id="PS50977"/>
    </source>
</evidence>
<dbReference type="STRING" id="413434.SAMN04488132_102244"/>
<dbReference type="PROSITE" id="PS50977">
    <property type="entry name" value="HTH_TETR_2"/>
    <property type="match status" value="1"/>
</dbReference>
<accession>A0A1T4L1C7</accession>
<reference evidence="4 5" key="1">
    <citation type="submission" date="2017-02" db="EMBL/GenBank/DDBJ databases">
        <authorList>
            <person name="Peterson S.W."/>
        </authorList>
    </citation>
    <scope>NUCLEOTIDE SEQUENCE [LARGE SCALE GENOMIC DNA]</scope>
    <source>
        <strain evidence="4 5">DSM 22335</strain>
    </source>
</reference>
<protein>
    <submittedName>
        <fullName evidence="4">DNA-binding transcriptional regulator, AcrR family</fullName>
    </submittedName>
</protein>
<dbReference type="InterPro" id="IPR023772">
    <property type="entry name" value="DNA-bd_HTH_TetR-type_CS"/>
</dbReference>
<gene>
    <name evidence="4" type="ORF">SAMN04488132_102244</name>
</gene>
<dbReference type="Pfam" id="PF00440">
    <property type="entry name" value="TetR_N"/>
    <property type="match status" value="1"/>
</dbReference>
<dbReference type="SUPFAM" id="SSF48498">
    <property type="entry name" value="Tetracyclin repressor-like, C-terminal domain"/>
    <property type="match status" value="1"/>
</dbReference>
<dbReference type="EMBL" id="FUWH01000002">
    <property type="protein sequence ID" value="SJZ48391.1"/>
    <property type="molecule type" value="Genomic_DNA"/>
</dbReference>
<sequence length="209" mass="24250">MSSTDKKDVIIQAAIELFSENGFEGTSIRDLAAKADVNVAMVNYYFGSKEKLFEAMVEQKASFIREKLEEIVNDPGKSELEKVDMVIENYVNRLVSQHKYHRVIHHELMLQKRQSLHDNIIAVFTKNRNVMINILEAGIRKKIFREVDIELTLVTMMGTINQVLLSRPMCRMLVEQGADFDPYTNEQFKQRLIKHIQQVMHAHLLYPNA</sequence>
<dbReference type="Proteomes" id="UP000190888">
    <property type="component" value="Unassembled WGS sequence"/>
</dbReference>
<dbReference type="InterPro" id="IPR050624">
    <property type="entry name" value="HTH-type_Tx_Regulator"/>
</dbReference>